<evidence type="ECO:0000313" key="5">
    <source>
        <dbReference type="Proteomes" id="UP000190188"/>
    </source>
</evidence>
<keyword evidence="5" id="KW-1185">Reference proteome</keyword>
<sequence length="190" mass="22556">MNGQPNKLALRSQEWIQTALFQLMEKKPYSHISITEIADRAGLARQTLYRNYQDKDDILLNYLDKFMKRMMEDVSSIFEVNEEMFVTLFRNWRLYAPSALIHNIVIKDRKIRQLIYKSICDYFDQLFNSIAPEQEIIEMPTNTYKLYAHKSLSSIVHLMLIEWTIHEFHLTPEEIGRLVNDLTASIRSHV</sequence>
<dbReference type="Proteomes" id="UP000190188">
    <property type="component" value="Unassembled WGS sequence"/>
</dbReference>
<feature type="DNA-binding region" description="H-T-H motif" evidence="2">
    <location>
        <begin position="33"/>
        <end position="52"/>
    </location>
</feature>
<dbReference type="InterPro" id="IPR050624">
    <property type="entry name" value="HTH-type_Tx_Regulator"/>
</dbReference>
<dbReference type="STRING" id="1324314.BVG16_29740"/>
<proteinExistence type="predicted"/>
<dbReference type="InterPro" id="IPR001647">
    <property type="entry name" value="HTH_TetR"/>
</dbReference>
<evidence type="ECO:0000256" key="1">
    <source>
        <dbReference type="ARBA" id="ARBA00023125"/>
    </source>
</evidence>
<comment type="caution">
    <text evidence="4">The sequence shown here is derived from an EMBL/GenBank/DDBJ whole genome shotgun (WGS) entry which is preliminary data.</text>
</comment>
<dbReference type="RefSeq" id="WP_078502832.1">
    <property type="nucleotide sequence ID" value="NZ_MSZX01000020.1"/>
</dbReference>
<dbReference type="Gene3D" id="1.10.357.10">
    <property type="entry name" value="Tetracycline Repressor, domain 2"/>
    <property type="match status" value="1"/>
</dbReference>
<gene>
    <name evidence="4" type="ORF">BVG16_29740</name>
</gene>
<dbReference type="SUPFAM" id="SSF46689">
    <property type="entry name" value="Homeodomain-like"/>
    <property type="match status" value="1"/>
</dbReference>
<dbReference type="Pfam" id="PF00440">
    <property type="entry name" value="TetR_N"/>
    <property type="match status" value="1"/>
</dbReference>
<name>A0A1T2X121_9BACL</name>
<keyword evidence="1 2" id="KW-0238">DNA-binding</keyword>
<dbReference type="GO" id="GO:0003677">
    <property type="term" value="F:DNA binding"/>
    <property type="evidence" value="ECO:0007669"/>
    <property type="project" value="UniProtKB-UniRule"/>
</dbReference>
<protein>
    <submittedName>
        <fullName evidence="4">TetR family transcriptional regulator</fullName>
    </submittedName>
</protein>
<dbReference type="PROSITE" id="PS50977">
    <property type="entry name" value="HTH_TETR_2"/>
    <property type="match status" value="1"/>
</dbReference>
<feature type="domain" description="HTH tetR-type" evidence="3">
    <location>
        <begin position="10"/>
        <end position="70"/>
    </location>
</feature>
<dbReference type="OrthoDB" id="9810250at2"/>
<evidence type="ECO:0000259" key="3">
    <source>
        <dbReference type="PROSITE" id="PS50977"/>
    </source>
</evidence>
<dbReference type="AlphaFoldDB" id="A0A1T2X121"/>
<evidence type="ECO:0000313" key="4">
    <source>
        <dbReference type="EMBL" id="OPA73263.1"/>
    </source>
</evidence>
<evidence type="ECO:0000256" key="2">
    <source>
        <dbReference type="PROSITE-ProRule" id="PRU00335"/>
    </source>
</evidence>
<dbReference type="EMBL" id="MSZX01000020">
    <property type="protein sequence ID" value="OPA73263.1"/>
    <property type="molecule type" value="Genomic_DNA"/>
</dbReference>
<accession>A0A1T2X121</accession>
<reference evidence="4 5" key="1">
    <citation type="submission" date="2017-01" db="EMBL/GenBank/DDBJ databases">
        <title>Genome analysis of Paenibacillus selenitrireducens ES3-24.</title>
        <authorList>
            <person name="Xu D."/>
            <person name="Yao R."/>
            <person name="Zheng S."/>
        </authorList>
    </citation>
    <scope>NUCLEOTIDE SEQUENCE [LARGE SCALE GENOMIC DNA]</scope>
    <source>
        <strain evidence="4 5">ES3-24</strain>
    </source>
</reference>
<dbReference type="PANTHER" id="PTHR43479">
    <property type="entry name" value="ACREF/ENVCD OPERON REPRESSOR-RELATED"/>
    <property type="match status" value="1"/>
</dbReference>
<organism evidence="4 5">
    <name type="scientific">Paenibacillus selenitireducens</name>
    <dbReference type="NCBI Taxonomy" id="1324314"/>
    <lineage>
        <taxon>Bacteria</taxon>
        <taxon>Bacillati</taxon>
        <taxon>Bacillota</taxon>
        <taxon>Bacilli</taxon>
        <taxon>Bacillales</taxon>
        <taxon>Paenibacillaceae</taxon>
        <taxon>Paenibacillus</taxon>
    </lineage>
</organism>
<dbReference type="InterPro" id="IPR009057">
    <property type="entry name" value="Homeodomain-like_sf"/>
</dbReference>
<dbReference type="PANTHER" id="PTHR43479:SF11">
    <property type="entry name" value="ACREF_ENVCD OPERON REPRESSOR-RELATED"/>
    <property type="match status" value="1"/>
</dbReference>